<gene>
    <name evidence="3" type="ORF">ACPOL_4330</name>
</gene>
<feature type="transmembrane region" description="Helical" evidence="2">
    <location>
        <begin position="88"/>
        <end position="109"/>
    </location>
</feature>
<keyword evidence="2" id="KW-0472">Membrane</keyword>
<feature type="region of interest" description="Disordered" evidence="1">
    <location>
        <begin position="14"/>
        <end position="33"/>
    </location>
</feature>
<dbReference type="AlphaFoldDB" id="A0A2Z5G4K3"/>
<evidence type="ECO:0000256" key="2">
    <source>
        <dbReference type="SAM" id="Phobius"/>
    </source>
</evidence>
<dbReference type="KEGG" id="abas:ACPOL_4330"/>
<dbReference type="Proteomes" id="UP000253606">
    <property type="component" value="Chromosome"/>
</dbReference>
<dbReference type="OrthoDB" id="122473at2"/>
<evidence type="ECO:0000313" key="4">
    <source>
        <dbReference type="Proteomes" id="UP000253606"/>
    </source>
</evidence>
<accession>A0A2Z5G4K3</accession>
<dbReference type="RefSeq" id="WP_150133068.1">
    <property type="nucleotide sequence ID" value="NZ_CP030840.1"/>
</dbReference>
<keyword evidence="2" id="KW-0812">Transmembrane</keyword>
<keyword evidence="2" id="KW-1133">Transmembrane helix</keyword>
<proteinExistence type="predicted"/>
<reference evidence="3 4" key="1">
    <citation type="journal article" date="2018" name="Front. Microbiol.">
        <title>Hydrolytic Capabilities as a Key to Environmental Success: Chitinolytic and Cellulolytic Acidobacteria From Acidic Sub-arctic Soils and Boreal Peatlands.</title>
        <authorList>
            <person name="Belova S.E."/>
            <person name="Ravin N.V."/>
            <person name="Pankratov T.A."/>
            <person name="Rakitin A.L."/>
            <person name="Ivanova A.A."/>
            <person name="Beletsky A.V."/>
            <person name="Mardanov A.V."/>
            <person name="Sinninghe Damste J.S."/>
            <person name="Dedysh S.N."/>
        </authorList>
    </citation>
    <scope>NUCLEOTIDE SEQUENCE [LARGE SCALE GENOMIC DNA]</scope>
    <source>
        <strain evidence="3 4">SBC82</strain>
    </source>
</reference>
<feature type="transmembrane region" description="Helical" evidence="2">
    <location>
        <begin position="48"/>
        <end position="68"/>
    </location>
</feature>
<sequence length="120" mass="13772">MASIRLKTMHQQPNLFSSEVPSGSAEPEPQPLPKLQQPAPVWLQRLELFLRVAVRLYLGIFVLVLPWWPRFWDDNPLFHLLPGVGELASYGSVRGIISGFGLLNLWIAFHEAIHYRESDR</sequence>
<organism evidence="3 4">
    <name type="scientific">Acidisarcina polymorpha</name>
    <dbReference type="NCBI Taxonomy" id="2211140"/>
    <lineage>
        <taxon>Bacteria</taxon>
        <taxon>Pseudomonadati</taxon>
        <taxon>Acidobacteriota</taxon>
        <taxon>Terriglobia</taxon>
        <taxon>Terriglobales</taxon>
        <taxon>Acidobacteriaceae</taxon>
        <taxon>Acidisarcina</taxon>
    </lineage>
</organism>
<evidence type="ECO:0000313" key="3">
    <source>
        <dbReference type="EMBL" id="AXC13605.1"/>
    </source>
</evidence>
<keyword evidence="4" id="KW-1185">Reference proteome</keyword>
<name>A0A2Z5G4K3_9BACT</name>
<dbReference type="EMBL" id="CP030840">
    <property type="protein sequence ID" value="AXC13605.1"/>
    <property type="molecule type" value="Genomic_DNA"/>
</dbReference>
<evidence type="ECO:0000256" key="1">
    <source>
        <dbReference type="SAM" id="MobiDB-lite"/>
    </source>
</evidence>
<protein>
    <submittedName>
        <fullName evidence="3">Uncharacterized protein</fullName>
    </submittedName>
</protein>